<dbReference type="EC" id="2.3.1.286" evidence="1"/>
<dbReference type="EMBL" id="PVTO01000003">
    <property type="protein sequence ID" value="PRY83665.1"/>
    <property type="molecule type" value="Genomic_DNA"/>
</dbReference>
<comment type="caution">
    <text evidence="6">The sequence shown here is derived from an EMBL/GenBank/DDBJ whole genome shotgun (WGS) entry which is preliminary data.</text>
</comment>
<dbReference type="InterPro" id="IPR029035">
    <property type="entry name" value="DHS-like_NAD/FAD-binding_dom"/>
</dbReference>
<dbReference type="InterPro" id="IPR050134">
    <property type="entry name" value="NAD-dep_sirtuin_deacylases"/>
</dbReference>
<keyword evidence="7" id="KW-1185">Reference proteome</keyword>
<evidence type="ECO:0000313" key="6">
    <source>
        <dbReference type="EMBL" id="PRY83665.1"/>
    </source>
</evidence>
<dbReference type="PROSITE" id="PS50305">
    <property type="entry name" value="SIRTUIN"/>
    <property type="match status" value="1"/>
</dbReference>
<dbReference type="CDD" id="cd01407">
    <property type="entry name" value="SIR2-fam"/>
    <property type="match status" value="1"/>
</dbReference>
<sequence length="243" mass="26473">MTDLDTVANWFEQPGKVAVISGAGLSTESGIPDFRSSKGLYNQNTSLKVPLEEVLSSHFFESEPALFYSFFRNALRHPTAEPNEGHYFLKRLEDRGAQVTIVTQNIDGLHQKAGSANVIELHGNVNRVITASGGSFTYGEAIETDDGLSVNGEWARPAVTLYGEALDSKAVFESIKAVEEADILLVMGTSLNVYPAAGLVYDYNGGKSILVNKGQTGIRYPFAVTFKESICLWVKAVEKAMKK</sequence>
<organism evidence="6 7">
    <name type="scientific">Alkalibacterium olivapovliticus</name>
    <dbReference type="NCBI Taxonomy" id="99907"/>
    <lineage>
        <taxon>Bacteria</taxon>
        <taxon>Bacillati</taxon>
        <taxon>Bacillota</taxon>
        <taxon>Bacilli</taxon>
        <taxon>Lactobacillales</taxon>
        <taxon>Carnobacteriaceae</taxon>
        <taxon>Alkalibacterium</taxon>
    </lineage>
</organism>
<dbReference type="InterPro" id="IPR026590">
    <property type="entry name" value="Ssirtuin_cat_dom"/>
</dbReference>
<dbReference type="RefSeq" id="WP_170068787.1">
    <property type="nucleotide sequence ID" value="NZ_PVTO01000003.1"/>
</dbReference>
<evidence type="ECO:0000256" key="2">
    <source>
        <dbReference type="ARBA" id="ARBA00022679"/>
    </source>
</evidence>
<dbReference type="GO" id="GO:0017136">
    <property type="term" value="F:histone deacetylase activity, NAD-dependent"/>
    <property type="evidence" value="ECO:0007669"/>
    <property type="project" value="TreeGrafter"/>
</dbReference>
<dbReference type="PANTHER" id="PTHR11085">
    <property type="entry name" value="NAD-DEPENDENT PROTEIN DEACYLASE SIRTUIN-5, MITOCHONDRIAL-RELATED"/>
    <property type="match status" value="1"/>
</dbReference>
<dbReference type="Pfam" id="PF02146">
    <property type="entry name" value="SIR2"/>
    <property type="match status" value="1"/>
</dbReference>
<reference evidence="6 7" key="1">
    <citation type="submission" date="2018-03" db="EMBL/GenBank/DDBJ databases">
        <title>Genomic Encyclopedia of Archaeal and Bacterial Type Strains, Phase II (KMG-II): from individual species to whole genera.</title>
        <authorList>
            <person name="Goeker M."/>
        </authorList>
    </citation>
    <scope>NUCLEOTIDE SEQUENCE [LARGE SCALE GENOMIC DNA]</scope>
    <source>
        <strain evidence="6 7">DSM 13175</strain>
    </source>
</reference>
<dbReference type="NCBIfam" id="NF001752">
    <property type="entry name" value="PRK00481.1-1"/>
    <property type="match status" value="1"/>
</dbReference>
<dbReference type="InterPro" id="IPR026591">
    <property type="entry name" value="Sirtuin_cat_small_dom_sf"/>
</dbReference>
<dbReference type="Gene3D" id="3.40.50.1220">
    <property type="entry name" value="TPP-binding domain"/>
    <property type="match status" value="1"/>
</dbReference>
<feature type="domain" description="Deacetylase sirtuin-type" evidence="5">
    <location>
        <begin position="1"/>
        <end position="243"/>
    </location>
</feature>
<evidence type="ECO:0000313" key="7">
    <source>
        <dbReference type="Proteomes" id="UP000238205"/>
    </source>
</evidence>
<protein>
    <recommendedName>
        <fullName evidence="1">protein acetyllysine N-acetyltransferase</fullName>
        <ecNumber evidence="1">2.3.1.286</ecNumber>
    </recommendedName>
</protein>
<evidence type="ECO:0000256" key="4">
    <source>
        <dbReference type="PROSITE-ProRule" id="PRU00236"/>
    </source>
</evidence>
<dbReference type="GO" id="GO:0070403">
    <property type="term" value="F:NAD+ binding"/>
    <property type="evidence" value="ECO:0007669"/>
    <property type="project" value="InterPro"/>
</dbReference>
<dbReference type="InterPro" id="IPR003000">
    <property type="entry name" value="Sirtuin"/>
</dbReference>
<dbReference type="AlphaFoldDB" id="A0A2T0WAC5"/>
<dbReference type="Gene3D" id="3.30.1600.10">
    <property type="entry name" value="SIR2/SIRT2 'Small Domain"/>
    <property type="match status" value="1"/>
</dbReference>
<dbReference type="PANTHER" id="PTHR11085:SF4">
    <property type="entry name" value="NAD-DEPENDENT PROTEIN DEACYLASE"/>
    <property type="match status" value="1"/>
</dbReference>
<evidence type="ECO:0000259" key="5">
    <source>
        <dbReference type="PROSITE" id="PS50305"/>
    </source>
</evidence>
<dbReference type="SUPFAM" id="SSF52467">
    <property type="entry name" value="DHS-like NAD/FAD-binding domain"/>
    <property type="match status" value="1"/>
</dbReference>
<gene>
    <name evidence="6" type="ORF">CLV38_10388</name>
</gene>
<proteinExistence type="predicted"/>
<name>A0A2T0WAC5_9LACT</name>
<keyword evidence="2" id="KW-0808">Transferase</keyword>
<comment type="caution">
    <text evidence="4">Lacks conserved residue(s) required for the propagation of feature annotation.</text>
</comment>
<dbReference type="Proteomes" id="UP000238205">
    <property type="component" value="Unassembled WGS sequence"/>
</dbReference>
<evidence type="ECO:0000256" key="1">
    <source>
        <dbReference type="ARBA" id="ARBA00012928"/>
    </source>
</evidence>
<keyword evidence="3" id="KW-0520">NAD</keyword>
<evidence type="ECO:0000256" key="3">
    <source>
        <dbReference type="ARBA" id="ARBA00023027"/>
    </source>
</evidence>
<accession>A0A2T0WAC5</accession>